<dbReference type="Proteomes" id="UP000664480">
    <property type="component" value="Unassembled WGS sequence"/>
</dbReference>
<protein>
    <recommendedName>
        <fullName evidence="3">GreA/GreB family elongation factor</fullName>
    </recommendedName>
</protein>
<evidence type="ECO:0000313" key="1">
    <source>
        <dbReference type="EMBL" id="MBN7815035.1"/>
    </source>
</evidence>
<dbReference type="RefSeq" id="WP_206585671.1">
    <property type="nucleotide sequence ID" value="NZ_JAFKCU010000001.1"/>
</dbReference>
<sequence length="151" mass="17359">MDDFKGKVFEAAFKLLKERNDLLAEELKSLDHSIHEDTKSSAGDKYETGREMIRQEIGKVENQFKQNKVFLMEITHLFENEKSHPKISEGSLLQWGEDWLFISVSIGQIEVADKKVFFLSKNSPLGQELLGKKKLDSVSFRGKTKVIKELL</sequence>
<keyword evidence="2" id="KW-1185">Reference proteome</keyword>
<proteinExistence type="predicted"/>
<comment type="caution">
    <text evidence="1">The sequence shown here is derived from an EMBL/GenBank/DDBJ whole genome shotgun (WGS) entry which is preliminary data.</text>
</comment>
<evidence type="ECO:0008006" key="3">
    <source>
        <dbReference type="Google" id="ProtNLM"/>
    </source>
</evidence>
<evidence type="ECO:0000313" key="2">
    <source>
        <dbReference type="Proteomes" id="UP000664480"/>
    </source>
</evidence>
<organism evidence="1 2">
    <name type="scientific">Algoriphagus pacificus</name>
    <dbReference type="NCBI Taxonomy" id="2811234"/>
    <lineage>
        <taxon>Bacteria</taxon>
        <taxon>Pseudomonadati</taxon>
        <taxon>Bacteroidota</taxon>
        <taxon>Cytophagia</taxon>
        <taxon>Cytophagales</taxon>
        <taxon>Cyclobacteriaceae</taxon>
        <taxon>Algoriphagus</taxon>
    </lineage>
</organism>
<dbReference type="EMBL" id="JAFKCU010000001">
    <property type="protein sequence ID" value="MBN7815035.1"/>
    <property type="molecule type" value="Genomic_DNA"/>
</dbReference>
<reference evidence="1 2" key="1">
    <citation type="submission" date="2021-03" db="EMBL/GenBank/DDBJ databases">
        <title>novel species isolated from a fishpond in China.</title>
        <authorList>
            <person name="Lu H."/>
            <person name="Cai Z."/>
        </authorList>
    </citation>
    <scope>NUCLEOTIDE SEQUENCE [LARGE SCALE GENOMIC DNA]</scope>
    <source>
        <strain evidence="1 2">YJ13C</strain>
    </source>
</reference>
<accession>A0ABS3CFP6</accession>
<gene>
    <name evidence="1" type="ORF">J0A69_06325</name>
</gene>
<name>A0ABS3CFP6_9BACT</name>